<dbReference type="AlphaFoldDB" id="A0AAE1FJ96"/>
<keyword evidence="2" id="KW-1185">Reference proteome</keyword>
<dbReference type="EMBL" id="JAWQEG010001993">
    <property type="protein sequence ID" value="KAK3875232.1"/>
    <property type="molecule type" value="Genomic_DNA"/>
</dbReference>
<evidence type="ECO:0000313" key="2">
    <source>
        <dbReference type="Proteomes" id="UP001286313"/>
    </source>
</evidence>
<name>A0AAE1FJ96_PETCI</name>
<protein>
    <submittedName>
        <fullName evidence="1">Uncharacterized protein</fullName>
    </submittedName>
</protein>
<gene>
    <name evidence="1" type="ORF">Pcinc_019874</name>
</gene>
<organism evidence="1 2">
    <name type="scientific">Petrolisthes cinctipes</name>
    <name type="common">Flat porcelain crab</name>
    <dbReference type="NCBI Taxonomy" id="88211"/>
    <lineage>
        <taxon>Eukaryota</taxon>
        <taxon>Metazoa</taxon>
        <taxon>Ecdysozoa</taxon>
        <taxon>Arthropoda</taxon>
        <taxon>Crustacea</taxon>
        <taxon>Multicrustacea</taxon>
        <taxon>Malacostraca</taxon>
        <taxon>Eumalacostraca</taxon>
        <taxon>Eucarida</taxon>
        <taxon>Decapoda</taxon>
        <taxon>Pleocyemata</taxon>
        <taxon>Anomura</taxon>
        <taxon>Galatheoidea</taxon>
        <taxon>Porcellanidae</taxon>
        <taxon>Petrolisthes</taxon>
    </lineage>
</organism>
<sequence length="142" mass="15600">MGREIGKELSLGGWLMIIRTLTLYYIYLGTSHRPHLTCSPEPQHHHQYCREVRAEVSKEDQQIVLSDLVPMCGWNTVFINPPSLPLTTIIPASLPPTTIIPVSLPPTTIIPASLPLPSSLSPYLPLTTIIPACLPAFHSGSQ</sequence>
<dbReference type="Proteomes" id="UP001286313">
    <property type="component" value="Unassembled WGS sequence"/>
</dbReference>
<reference evidence="1" key="1">
    <citation type="submission" date="2023-10" db="EMBL/GenBank/DDBJ databases">
        <title>Genome assemblies of two species of porcelain crab, Petrolisthes cinctipes and Petrolisthes manimaculis (Anomura: Porcellanidae).</title>
        <authorList>
            <person name="Angst P."/>
        </authorList>
    </citation>
    <scope>NUCLEOTIDE SEQUENCE</scope>
    <source>
        <strain evidence="1">PB745_01</strain>
        <tissue evidence="1">Gill</tissue>
    </source>
</reference>
<evidence type="ECO:0000313" key="1">
    <source>
        <dbReference type="EMBL" id="KAK3875232.1"/>
    </source>
</evidence>
<accession>A0AAE1FJ96</accession>
<proteinExistence type="predicted"/>
<comment type="caution">
    <text evidence="1">The sequence shown here is derived from an EMBL/GenBank/DDBJ whole genome shotgun (WGS) entry which is preliminary data.</text>
</comment>